<protein>
    <recommendedName>
        <fullName evidence="4">Secreted peptide</fullName>
    </recommendedName>
</protein>
<keyword evidence="3" id="KW-1185">Reference proteome</keyword>
<accession>A0AAV4A374</accession>
<sequence length="94" mass="10714">MLLILVLLILLLLFLSLLFRSLFRVLLFLSLLFRSLFRVLLILSLRYCRWCSAASGVLKHWFLHVSAFPADPSSLDVIGASPLDYTTGLVSFNR</sequence>
<gene>
    <name evidence="2" type="ORF">PoB_002784000</name>
</gene>
<organism evidence="2 3">
    <name type="scientific">Plakobranchus ocellatus</name>
    <dbReference type="NCBI Taxonomy" id="259542"/>
    <lineage>
        <taxon>Eukaryota</taxon>
        <taxon>Metazoa</taxon>
        <taxon>Spiralia</taxon>
        <taxon>Lophotrochozoa</taxon>
        <taxon>Mollusca</taxon>
        <taxon>Gastropoda</taxon>
        <taxon>Heterobranchia</taxon>
        <taxon>Euthyneura</taxon>
        <taxon>Panpulmonata</taxon>
        <taxon>Sacoglossa</taxon>
        <taxon>Placobranchoidea</taxon>
        <taxon>Plakobranchidae</taxon>
        <taxon>Plakobranchus</taxon>
    </lineage>
</organism>
<keyword evidence="1" id="KW-0812">Transmembrane</keyword>
<comment type="caution">
    <text evidence="2">The sequence shown here is derived from an EMBL/GenBank/DDBJ whole genome shotgun (WGS) entry which is preliminary data.</text>
</comment>
<dbReference type="Proteomes" id="UP000735302">
    <property type="component" value="Unassembled WGS sequence"/>
</dbReference>
<reference evidence="2 3" key="1">
    <citation type="journal article" date="2021" name="Elife">
        <title>Chloroplast acquisition without the gene transfer in kleptoplastic sea slugs, Plakobranchus ocellatus.</title>
        <authorList>
            <person name="Maeda T."/>
            <person name="Takahashi S."/>
            <person name="Yoshida T."/>
            <person name="Shimamura S."/>
            <person name="Takaki Y."/>
            <person name="Nagai Y."/>
            <person name="Toyoda A."/>
            <person name="Suzuki Y."/>
            <person name="Arimoto A."/>
            <person name="Ishii H."/>
            <person name="Satoh N."/>
            <person name="Nishiyama T."/>
            <person name="Hasebe M."/>
            <person name="Maruyama T."/>
            <person name="Minagawa J."/>
            <person name="Obokata J."/>
            <person name="Shigenobu S."/>
        </authorList>
    </citation>
    <scope>NUCLEOTIDE SEQUENCE [LARGE SCALE GENOMIC DNA]</scope>
</reference>
<dbReference type="EMBL" id="BLXT01003273">
    <property type="protein sequence ID" value="GFO01335.1"/>
    <property type="molecule type" value="Genomic_DNA"/>
</dbReference>
<name>A0AAV4A374_9GAST</name>
<evidence type="ECO:0008006" key="4">
    <source>
        <dbReference type="Google" id="ProtNLM"/>
    </source>
</evidence>
<keyword evidence="1" id="KW-1133">Transmembrane helix</keyword>
<dbReference type="AlphaFoldDB" id="A0AAV4A374"/>
<evidence type="ECO:0000256" key="1">
    <source>
        <dbReference type="SAM" id="Phobius"/>
    </source>
</evidence>
<proteinExistence type="predicted"/>
<evidence type="ECO:0000313" key="2">
    <source>
        <dbReference type="EMBL" id="GFO01335.1"/>
    </source>
</evidence>
<feature type="transmembrane region" description="Helical" evidence="1">
    <location>
        <begin position="28"/>
        <end position="48"/>
    </location>
</feature>
<evidence type="ECO:0000313" key="3">
    <source>
        <dbReference type="Proteomes" id="UP000735302"/>
    </source>
</evidence>
<keyword evidence="1" id="KW-0472">Membrane</keyword>